<name>A0ABR1SNU5_9PEZI</name>
<evidence type="ECO:0000313" key="3">
    <source>
        <dbReference type="Proteomes" id="UP001396898"/>
    </source>
</evidence>
<dbReference type="Proteomes" id="UP001396898">
    <property type="component" value="Unassembled WGS sequence"/>
</dbReference>
<reference evidence="2 3" key="1">
    <citation type="submission" date="2023-01" db="EMBL/GenBank/DDBJ databases">
        <title>Analysis of 21 Apiospora genomes using comparative genomics revels a genus with tremendous synthesis potential of carbohydrate active enzymes and secondary metabolites.</title>
        <authorList>
            <person name="Sorensen T."/>
        </authorList>
    </citation>
    <scope>NUCLEOTIDE SEQUENCE [LARGE SCALE GENOMIC DNA]</scope>
    <source>
        <strain evidence="2 3">CBS 20057</strain>
    </source>
</reference>
<feature type="compositionally biased region" description="Polar residues" evidence="1">
    <location>
        <begin position="1"/>
        <end position="11"/>
    </location>
</feature>
<gene>
    <name evidence="2" type="ORF">PG991_002084</name>
</gene>
<organism evidence="2 3">
    <name type="scientific">Apiospora marii</name>
    <dbReference type="NCBI Taxonomy" id="335849"/>
    <lineage>
        <taxon>Eukaryota</taxon>
        <taxon>Fungi</taxon>
        <taxon>Dikarya</taxon>
        <taxon>Ascomycota</taxon>
        <taxon>Pezizomycotina</taxon>
        <taxon>Sordariomycetes</taxon>
        <taxon>Xylariomycetidae</taxon>
        <taxon>Amphisphaeriales</taxon>
        <taxon>Apiosporaceae</taxon>
        <taxon>Apiospora</taxon>
    </lineage>
</organism>
<proteinExistence type="predicted"/>
<protein>
    <submittedName>
        <fullName evidence="2">Uncharacterized protein</fullName>
    </submittedName>
</protein>
<accession>A0ABR1SNU5</accession>
<sequence length="63" mass="6604">MIVNDLDSTTTGHGGTATLRRPRSRDRAYDFLIDGTPLGGALAAMRPVPDLGLVGILGLIGRN</sequence>
<keyword evidence="3" id="KW-1185">Reference proteome</keyword>
<evidence type="ECO:0000313" key="2">
    <source>
        <dbReference type="EMBL" id="KAK8036011.1"/>
    </source>
</evidence>
<comment type="caution">
    <text evidence="2">The sequence shown here is derived from an EMBL/GenBank/DDBJ whole genome shotgun (WGS) entry which is preliminary data.</text>
</comment>
<evidence type="ECO:0000256" key="1">
    <source>
        <dbReference type="SAM" id="MobiDB-lite"/>
    </source>
</evidence>
<feature type="region of interest" description="Disordered" evidence="1">
    <location>
        <begin position="1"/>
        <end position="22"/>
    </location>
</feature>
<dbReference type="EMBL" id="JAQQWI010000005">
    <property type="protein sequence ID" value="KAK8036011.1"/>
    <property type="molecule type" value="Genomic_DNA"/>
</dbReference>